<dbReference type="Proteomes" id="UP000316213">
    <property type="component" value="Unassembled WGS sequence"/>
</dbReference>
<dbReference type="Pfam" id="PF01613">
    <property type="entry name" value="Flavin_Reduct"/>
    <property type="match status" value="1"/>
</dbReference>
<dbReference type="EMBL" id="SJPM01000007">
    <property type="protein sequence ID" value="TWT95053.1"/>
    <property type="molecule type" value="Genomic_DNA"/>
</dbReference>
<keyword evidence="2" id="KW-0285">Flavoprotein</keyword>
<dbReference type="SMART" id="SM00903">
    <property type="entry name" value="Flavin_Reduct"/>
    <property type="match status" value="1"/>
</dbReference>
<dbReference type="AlphaFoldDB" id="A0A5C6A9P9"/>
<sequence>MNISPGDVSMRRFYEAMVAVITPRPIAWVSTVDAAGTCNLAPYSFFNGVGVNPPTLMFCPANRADGGPKDTLANIRAVGEFVVNIVTEPFADAMKKSADETGPDEDEFVLTGTDKYPSTRVKPPRVRYAAAAIECELLTAMQLGVGPGGANLVVGRIVSIYLNDSILDAEGNPVPEKVNTIGRMGGPTYTKTNERFS</sequence>
<dbReference type="GO" id="GO:0010181">
    <property type="term" value="F:FMN binding"/>
    <property type="evidence" value="ECO:0007669"/>
    <property type="project" value="InterPro"/>
</dbReference>
<name>A0A5C6A9P9_9BACT</name>
<protein>
    <submittedName>
        <fullName evidence="7">Flavin reductase like domain protein</fullName>
    </submittedName>
</protein>
<evidence type="ECO:0000256" key="1">
    <source>
        <dbReference type="ARBA" id="ARBA00001917"/>
    </source>
</evidence>
<proteinExistence type="inferred from homology"/>
<dbReference type="SUPFAM" id="SSF50475">
    <property type="entry name" value="FMN-binding split barrel"/>
    <property type="match status" value="1"/>
</dbReference>
<dbReference type="PANTHER" id="PTHR33798:SF5">
    <property type="entry name" value="FLAVIN REDUCTASE LIKE DOMAIN-CONTAINING PROTEIN"/>
    <property type="match status" value="1"/>
</dbReference>
<evidence type="ECO:0000256" key="5">
    <source>
        <dbReference type="SAM" id="MobiDB-lite"/>
    </source>
</evidence>
<gene>
    <name evidence="7" type="ORF">Pla100_36340</name>
</gene>
<keyword evidence="8" id="KW-1185">Reference proteome</keyword>
<dbReference type="OrthoDB" id="9794638at2"/>
<evidence type="ECO:0000259" key="6">
    <source>
        <dbReference type="SMART" id="SM00903"/>
    </source>
</evidence>
<reference evidence="7 8" key="1">
    <citation type="submission" date="2019-02" db="EMBL/GenBank/DDBJ databases">
        <title>Deep-cultivation of Planctomycetes and their phenomic and genomic characterization uncovers novel biology.</title>
        <authorList>
            <person name="Wiegand S."/>
            <person name="Jogler M."/>
            <person name="Boedeker C."/>
            <person name="Pinto D."/>
            <person name="Vollmers J."/>
            <person name="Rivas-Marin E."/>
            <person name="Kohn T."/>
            <person name="Peeters S.H."/>
            <person name="Heuer A."/>
            <person name="Rast P."/>
            <person name="Oberbeckmann S."/>
            <person name="Bunk B."/>
            <person name="Jeske O."/>
            <person name="Meyerdierks A."/>
            <person name="Storesund J.E."/>
            <person name="Kallscheuer N."/>
            <person name="Luecker S."/>
            <person name="Lage O.M."/>
            <person name="Pohl T."/>
            <person name="Merkel B.J."/>
            <person name="Hornburger P."/>
            <person name="Mueller R.-W."/>
            <person name="Bruemmer F."/>
            <person name="Labrenz M."/>
            <person name="Spormann A.M."/>
            <person name="Op Den Camp H."/>
            <person name="Overmann J."/>
            <person name="Amann R."/>
            <person name="Jetten M.S.M."/>
            <person name="Mascher T."/>
            <person name="Medema M.H."/>
            <person name="Devos D.P."/>
            <person name="Kaster A.-K."/>
            <person name="Ovreas L."/>
            <person name="Rohde M."/>
            <person name="Galperin M.Y."/>
            <person name="Jogler C."/>
        </authorList>
    </citation>
    <scope>NUCLEOTIDE SEQUENCE [LARGE SCALE GENOMIC DNA]</scope>
    <source>
        <strain evidence="7 8">Pla100</strain>
    </source>
</reference>
<feature type="domain" description="Flavin reductase like" evidence="6">
    <location>
        <begin position="19"/>
        <end position="174"/>
    </location>
</feature>
<evidence type="ECO:0000313" key="7">
    <source>
        <dbReference type="EMBL" id="TWT95053.1"/>
    </source>
</evidence>
<organism evidence="7 8">
    <name type="scientific">Neorhodopirellula pilleata</name>
    <dbReference type="NCBI Taxonomy" id="2714738"/>
    <lineage>
        <taxon>Bacteria</taxon>
        <taxon>Pseudomonadati</taxon>
        <taxon>Planctomycetota</taxon>
        <taxon>Planctomycetia</taxon>
        <taxon>Pirellulales</taxon>
        <taxon>Pirellulaceae</taxon>
        <taxon>Neorhodopirellula</taxon>
    </lineage>
</organism>
<comment type="cofactor">
    <cofactor evidence="1">
        <name>FMN</name>
        <dbReference type="ChEBI" id="CHEBI:58210"/>
    </cofactor>
</comment>
<comment type="caution">
    <text evidence="7">The sequence shown here is derived from an EMBL/GenBank/DDBJ whole genome shotgun (WGS) entry which is preliminary data.</text>
</comment>
<dbReference type="InterPro" id="IPR002563">
    <property type="entry name" value="Flavin_Rdtase-like_dom"/>
</dbReference>
<dbReference type="GO" id="GO:0016646">
    <property type="term" value="F:oxidoreductase activity, acting on the CH-NH group of donors, NAD or NADP as acceptor"/>
    <property type="evidence" value="ECO:0007669"/>
    <property type="project" value="UniProtKB-ARBA"/>
</dbReference>
<dbReference type="RefSeq" id="WP_146578997.1">
    <property type="nucleotide sequence ID" value="NZ_SJPM01000007.1"/>
</dbReference>
<evidence type="ECO:0000256" key="2">
    <source>
        <dbReference type="ARBA" id="ARBA00022630"/>
    </source>
</evidence>
<evidence type="ECO:0000313" key="8">
    <source>
        <dbReference type="Proteomes" id="UP000316213"/>
    </source>
</evidence>
<dbReference type="InterPro" id="IPR012349">
    <property type="entry name" value="Split_barrel_FMN-bd"/>
</dbReference>
<dbReference type="PANTHER" id="PTHR33798">
    <property type="entry name" value="FLAVOPROTEIN OXYGENASE"/>
    <property type="match status" value="1"/>
</dbReference>
<dbReference type="Gene3D" id="2.30.110.10">
    <property type="entry name" value="Electron Transport, Fmn-binding Protein, Chain A"/>
    <property type="match status" value="1"/>
</dbReference>
<evidence type="ECO:0000256" key="4">
    <source>
        <dbReference type="ARBA" id="ARBA00038054"/>
    </source>
</evidence>
<evidence type="ECO:0000256" key="3">
    <source>
        <dbReference type="ARBA" id="ARBA00022643"/>
    </source>
</evidence>
<comment type="similarity">
    <text evidence="4">Belongs to the flavoredoxin family.</text>
</comment>
<feature type="region of interest" description="Disordered" evidence="5">
    <location>
        <begin position="178"/>
        <end position="197"/>
    </location>
</feature>
<accession>A0A5C6A9P9</accession>
<keyword evidence="3" id="KW-0288">FMN</keyword>